<dbReference type="Pfam" id="PF17775">
    <property type="entry name" value="YchJ_M-like"/>
    <property type="match status" value="1"/>
</dbReference>
<dbReference type="Gene3D" id="3.10.450.50">
    <property type="match status" value="1"/>
</dbReference>
<dbReference type="RefSeq" id="WP_009163595.1">
    <property type="nucleotide sequence ID" value="NZ_ADFP01000009.1"/>
</dbReference>
<evidence type="ECO:0000313" key="2">
    <source>
        <dbReference type="EMBL" id="EFB91991.1"/>
    </source>
</evidence>
<name>A0ABM9ZYJ7_9BACT</name>
<dbReference type="InterPro" id="IPR004027">
    <property type="entry name" value="SEC_C_motif"/>
</dbReference>
<dbReference type="GeneID" id="90986522"/>
<evidence type="ECO:0000313" key="3">
    <source>
        <dbReference type="Proteomes" id="UP000006462"/>
    </source>
</evidence>
<dbReference type="SUPFAM" id="SSF103642">
    <property type="entry name" value="Sec-C motif"/>
    <property type="match status" value="1"/>
</dbReference>
<dbReference type="EMBL" id="ADFP01000009">
    <property type="protein sequence ID" value="EFB91991.1"/>
    <property type="molecule type" value="Genomic_DNA"/>
</dbReference>
<dbReference type="NCBIfam" id="NF002449">
    <property type="entry name" value="PRK01617.1"/>
    <property type="match status" value="1"/>
</dbReference>
<dbReference type="PANTHER" id="PTHR33747:SF1">
    <property type="entry name" value="ADENYLATE CYCLASE-ASSOCIATED CAP C-TERMINAL DOMAIN-CONTAINING PROTEIN"/>
    <property type="match status" value="1"/>
</dbReference>
<dbReference type="InterPro" id="IPR032710">
    <property type="entry name" value="NTF2-like_dom_sf"/>
</dbReference>
<reference evidence="2 3" key="1">
    <citation type="submission" date="2009-12" db="EMBL/GenBank/DDBJ databases">
        <authorList>
            <person name="Shrivastava S."/>
            <person name="Madupu R."/>
            <person name="Durkin A.S."/>
            <person name="Torralba M."/>
            <person name="Methe B."/>
            <person name="Sutton G.G."/>
            <person name="Strausberg R.L."/>
            <person name="Nelson K.E."/>
        </authorList>
    </citation>
    <scope>NUCLEOTIDE SEQUENCE [LARGE SCALE GENOMIC DNA]</scope>
    <source>
        <strain evidence="2 3">W5455</strain>
    </source>
</reference>
<dbReference type="SUPFAM" id="SSF54427">
    <property type="entry name" value="NTF2-like"/>
    <property type="match status" value="1"/>
</dbReference>
<gene>
    <name evidence="2" type="ORF">HMPREF7215_0448</name>
</gene>
<dbReference type="Pfam" id="PF02810">
    <property type="entry name" value="SEC-C"/>
    <property type="match status" value="2"/>
</dbReference>
<sequence length="163" mass="18312">MSLCPCGSNRELEECCRPIIKGSRRARTAVELMKARYVAYTTGDIDFIISSHDPETRENVSKEATEEWSRSAHWLGIEIRSTVGGGPDDDEGVVEFVASFELEGKKINHHEKSYFKKINGNWFFVDGQVVPETFVRSAPKVGRNDPCPCGSGKKYKFCCGKNR</sequence>
<dbReference type="InterPro" id="IPR048469">
    <property type="entry name" value="YchJ-like_M"/>
</dbReference>
<feature type="domain" description="YchJ-like middle NTF2-like" evidence="1">
    <location>
        <begin position="28"/>
        <end position="127"/>
    </location>
</feature>
<keyword evidence="3" id="KW-1185">Reference proteome</keyword>
<comment type="caution">
    <text evidence="2">The sequence shown here is derived from an EMBL/GenBank/DDBJ whole genome shotgun (WGS) entry which is preliminary data.</text>
</comment>
<proteinExistence type="predicted"/>
<evidence type="ECO:0000259" key="1">
    <source>
        <dbReference type="Pfam" id="PF17775"/>
    </source>
</evidence>
<dbReference type="Proteomes" id="UP000006462">
    <property type="component" value="Unassembled WGS sequence"/>
</dbReference>
<dbReference type="NCBIfam" id="NF002486">
    <property type="entry name" value="PRK01752.1"/>
    <property type="match status" value="1"/>
</dbReference>
<protein>
    <recommendedName>
        <fullName evidence="1">YchJ-like middle NTF2-like domain-containing protein</fullName>
    </recommendedName>
</protein>
<accession>A0ABM9ZYJ7</accession>
<organism evidence="2 3">
    <name type="scientific">Pyramidobacter piscolens W5455</name>
    <dbReference type="NCBI Taxonomy" id="352165"/>
    <lineage>
        <taxon>Bacteria</taxon>
        <taxon>Thermotogati</taxon>
        <taxon>Synergistota</taxon>
        <taxon>Synergistia</taxon>
        <taxon>Synergistales</taxon>
        <taxon>Dethiosulfovibrionaceae</taxon>
        <taxon>Pyramidobacter</taxon>
    </lineage>
</organism>
<dbReference type="PANTHER" id="PTHR33747">
    <property type="entry name" value="UPF0225 PROTEIN SCO1677"/>
    <property type="match status" value="1"/>
</dbReference>